<evidence type="ECO:0000256" key="2">
    <source>
        <dbReference type="SAM" id="SignalP"/>
    </source>
</evidence>
<protein>
    <submittedName>
        <fullName evidence="4">MSP7-like protein</fullName>
    </submittedName>
</protein>
<evidence type="ECO:0000313" key="4">
    <source>
        <dbReference type="EMBL" id="CAD2101988.1"/>
    </source>
</evidence>
<feature type="chain" id="PRO_5028084220" evidence="2">
    <location>
        <begin position="23"/>
        <end position="342"/>
    </location>
</feature>
<reference evidence="4 5" key="1">
    <citation type="submission" date="2020-08" db="EMBL/GenBank/DDBJ databases">
        <authorList>
            <person name="Ramaprasad A."/>
        </authorList>
    </citation>
    <scope>NUCLEOTIDE SEQUENCE [LARGE SCALE GENOMIC DNA]</scope>
</reference>
<proteinExistence type="predicted"/>
<evidence type="ECO:0000313" key="5">
    <source>
        <dbReference type="Proteomes" id="UP000515308"/>
    </source>
</evidence>
<feature type="region of interest" description="Disordered" evidence="1">
    <location>
        <begin position="147"/>
        <end position="210"/>
    </location>
</feature>
<dbReference type="InterPro" id="IPR024781">
    <property type="entry name" value="MSP_C"/>
</dbReference>
<dbReference type="AlphaFoldDB" id="A0A6V7STS3"/>
<feature type="compositionally biased region" description="Low complexity" evidence="1">
    <location>
        <begin position="177"/>
        <end position="193"/>
    </location>
</feature>
<gene>
    <name evidence="4" type="ORF">PVLDE_1305630</name>
</gene>
<keyword evidence="2" id="KW-0732">Signal</keyword>
<feature type="signal peptide" evidence="2">
    <location>
        <begin position="1"/>
        <end position="22"/>
    </location>
</feature>
<sequence>MAAYKKLYFLAILALFFKAVSADDFSNNDDDENVSDVINIFKNKNHDLYNNPNYISDIKKKFQLLKKQIDQMNKYEKGMTSGEIGNILEEESEEEADEESNADKIVFGMNEDDLDNYDDDFWGQGAKKVTPVQKDDDASGAAVVEGNADPAAIPGTGGSQGAEGTEGTQGNKVAQEPQGPQGNSGNSQNAQNQVDSGVQGGAGPAAAATDLTPGKTAFLGTVFDEMLKEQNHDTKIHNTEYHSKYNALKTECDFSMSIEEYEIAKKLISSYFSGTTENPIHLYDILIKAITNEEYKKHFKNFIYGIYSFAKKYNYLSKTRLAEENSQFIRNVLNILATVDLK</sequence>
<dbReference type="VEuPathDB" id="PlasmoDB:PVLDE_1305630"/>
<dbReference type="EMBL" id="LR865375">
    <property type="protein sequence ID" value="CAD2101988.1"/>
    <property type="molecule type" value="Genomic_DNA"/>
</dbReference>
<accession>A0A6V7STS3</accession>
<evidence type="ECO:0000256" key="1">
    <source>
        <dbReference type="SAM" id="MobiDB-lite"/>
    </source>
</evidence>
<feature type="domain" description="Merozoite surface protein C-terminal" evidence="3">
    <location>
        <begin position="218"/>
        <end position="334"/>
    </location>
</feature>
<organism evidence="4 5">
    <name type="scientific">Plasmodium vinckei lentum</name>
    <dbReference type="NCBI Taxonomy" id="138297"/>
    <lineage>
        <taxon>Eukaryota</taxon>
        <taxon>Sar</taxon>
        <taxon>Alveolata</taxon>
        <taxon>Apicomplexa</taxon>
        <taxon>Aconoidasida</taxon>
        <taxon>Haemosporida</taxon>
        <taxon>Plasmodiidae</taxon>
        <taxon>Plasmodium</taxon>
        <taxon>Plasmodium (Vinckeia)</taxon>
    </lineage>
</organism>
<name>A0A6V7STS3_PLAVN</name>
<dbReference type="Pfam" id="PF12948">
    <property type="entry name" value="MSP7_C"/>
    <property type="match status" value="1"/>
</dbReference>
<dbReference type="Proteomes" id="UP000515308">
    <property type="component" value="Chromosome PVLDE_13"/>
</dbReference>
<evidence type="ECO:0000259" key="3">
    <source>
        <dbReference type="Pfam" id="PF12948"/>
    </source>
</evidence>